<accession>A0A0P9DVF5</accession>
<keyword evidence="2" id="KW-1185">Reference proteome</keyword>
<dbReference type="EMBL" id="LJCR01000118">
    <property type="protein sequence ID" value="KPV54082.1"/>
    <property type="molecule type" value="Genomic_DNA"/>
</dbReference>
<proteinExistence type="predicted"/>
<evidence type="ECO:0000313" key="2">
    <source>
        <dbReference type="Proteomes" id="UP000050509"/>
    </source>
</evidence>
<reference evidence="1 2" key="1">
    <citation type="submission" date="2015-09" db="EMBL/GenBank/DDBJ databases">
        <title>Draft genome sequence of Kouleothrix aurantiaca JCM 19913.</title>
        <authorList>
            <person name="Hemp J."/>
        </authorList>
    </citation>
    <scope>NUCLEOTIDE SEQUENCE [LARGE SCALE GENOMIC DNA]</scope>
    <source>
        <strain evidence="1 2">COM-B</strain>
    </source>
</reference>
<protein>
    <submittedName>
        <fullName evidence="1">Uncharacterized protein</fullName>
    </submittedName>
</protein>
<name>A0A0P9DVF5_9CHLR</name>
<dbReference type="Proteomes" id="UP000050509">
    <property type="component" value="Unassembled WGS sequence"/>
</dbReference>
<comment type="caution">
    <text evidence="1">The sequence shown here is derived from an EMBL/GenBank/DDBJ whole genome shotgun (WGS) entry which is preliminary data.</text>
</comment>
<evidence type="ECO:0000313" key="1">
    <source>
        <dbReference type="EMBL" id="KPV54082.1"/>
    </source>
</evidence>
<sequence>MEVHMSREHGKYWGRQQFLLVYTELITAARYRGTITYQEIAAILGIYKAGNHMAREVGLMLGEIVESEVRNGQPMLSAIAVSSNGKPSDGFYILAHNLGLLSEDTPEARKRFLDDQQRAVYDTWKKEPKA</sequence>
<gene>
    <name evidence="1" type="ORF">SE17_05915</name>
</gene>
<dbReference type="AlphaFoldDB" id="A0A0P9DVF5"/>
<organism evidence="1 2">
    <name type="scientific">Kouleothrix aurantiaca</name>
    <dbReference type="NCBI Taxonomy" id="186479"/>
    <lineage>
        <taxon>Bacteria</taxon>
        <taxon>Bacillati</taxon>
        <taxon>Chloroflexota</taxon>
        <taxon>Chloroflexia</taxon>
        <taxon>Chloroflexales</taxon>
        <taxon>Roseiflexineae</taxon>
        <taxon>Roseiflexaceae</taxon>
        <taxon>Kouleothrix</taxon>
    </lineage>
</organism>